<feature type="domain" description="SHS2" evidence="7">
    <location>
        <begin position="7"/>
        <end position="198"/>
    </location>
</feature>
<name>A0A1F7WEL3_9BACT</name>
<organism evidence="8 9">
    <name type="scientific">Candidatus Uhrbacteria bacterium RIFOXYC2_FULL_47_19</name>
    <dbReference type="NCBI Taxonomy" id="1802424"/>
    <lineage>
        <taxon>Bacteria</taxon>
        <taxon>Candidatus Uhriibacteriota</taxon>
    </lineage>
</organism>
<dbReference type="AlphaFoldDB" id="A0A1F7WEL3"/>
<dbReference type="SMART" id="SM00842">
    <property type="entry name" value="FtsA"/>
    <property type="match status" value="1"/>
</dbReference>
<dbReference type="PANTHER" id="PTHR32432">
    <property type="entry name" value="CELL DIVISION PROTEIN FTSA-RELATED"/>
    <property type="match status" value="1"/>
</dbReference>
<comment type="function">
    <text evidence="5 6">Cell division protein that is involved in the assembly of the Z ring. May serve as a membrane anchor for the Z ring.</text>
</comment>
<reference evidence="8 9" key="1">
    <citation type="journal article" date="2016" name="Nat. Commun.">
        <title>Thousands of microbial genomes shed light on interconnected biogeochemical processes in an aquifer system.</title>
        <authorList>
            <person name="Anantharaman K."/>
            <person name="Brown C.T."/>
            <person name="Hug L.A."/>
            <person name="Sharon I."/>
            <person name="Castelle C.J."/>
            <person name="Probst A.J."/>
            <person name="Thomas B.C."/>
            <person name="Singh A."/>
            <person name="Wilkins M.J."/>
            <person name="Karaoz U."/>
            <person name="Brodie E.L."/>
            <person name="Williams K.H."/>
            <person name="Hubbard S.S."/>
            <person name="Banfield J.F."/>
        </authorList>
    </citation>
    <scope>NUCLEOTIDE SEQUENCE [LARGE SCALE GENOMIC DNA]</scope>
</reference>
<protein>
    <recommendedName>
        <fullName evidence="5 6">Cell division protein FtsA</fullName>
    </recommendedName>
</protein>
<keyword evidence="1 5" id="KW-1003">Cell membrane</keyword>
<dbReference type="InterPro" id="IPR020823">
    <property type="entry name" value="Cell_div_FtsA"/>
</dbReference>
<dbReference type="GO" id="GO:0009898">
    <property type="term" value="C:cytoplasmic side of plasma membrane"/>
    <property type="evidence" value="ECO:0007669"/>
    <property type="project" value="UniProtKB-UniRule"/>
</dbReference>
<comment type="subcellular location">
    <subcellularLocation>
        <location evidence="5">Cell membrane</location>
        <topology evidence="5">Peripheral membrane protein</topology>
        <orientation evidence="5">Cytoplasmic side</orientation>
    </subcellularLocation>
    <text evidence="5">Localizes to the Z ring in an FtsZ-dependent manner. Targeted to the membrane through a conserved C-terminal amphipathic helix.</text>
</comment>
<keyword evidence="2 5" id="KW-0132">Cell division</keyword>
<dbReference type="CDD" id="cd24048">
    <property type="entry name" value="ASKHA_NBD_FtsA"/>
    <property type="match status" value="1"/>
</dbReference>
<dbReference type="GO" id="GO:0043093">
    <property type="term" value="P:FtsZ-dependent cytokinesis"/>
    <property type="evidence" value="ECO:0007669"/>
    <property type="project" value="UniProtKB-UniRule"/>
</dbReference>
<comment type="similarity">
    <text evidence="5 6">Belongs to the FtsA/MreB family.</text>
</comment>
<dbReference type="InterPro" id="IPR043129">
    <property type="entry name" value="ATPase_NBD"/>
</dbReference>
<dbReference type="EMBL" id="MGFG01000010">
    <property type="protein sequence ID" value="OGM01233.1"/>
    <property type="molecule type" value="Genomic_DNA"/>
</dbReference>
<dbReference type="Gene3D" id="3.30.420.40">
    <property type="match status" value="1"/>
</dbReference>
<dbReference type="HAMAP" id="MF_02033">
    <property type="entry name" value="FtsA"/>
    <property type="match status" value="1"/>
</dbReference>
<dbReference type="PANTHER" id="PTHR32432:SF4">
    <property type="entry name" value="CELL DIVISION PROTEIN FTSA"/>
    <property type="match status" value="1"/>
</dbReference>
<dbReference type="SUPFAM" id="SSF53067">
    <property type="entry name" value="Actin-like ATPase domain"/>
    <property type="match status" value="2"/>
</dbReference>
<dbReference type="InterPro" id="IPR003494">
    <property type="entry name" value="SHS2_FtsA"/>
</dbReference>
<gene>
    <name evidence="5" type="primary">ftsA</name>
    <name evidence="8" type="ORF">A2480_01735</name>
</gene>
<proteinExistence type="inferred from homology"/>
<dbReference type="Proteomes" id="UP000176988">
    <property type="component" value="Unassembled WGS sequence"/>
</dbReference>
<evidence type="ECO:0000313" key="9">
    <source>
        <dbReference type="Proteomes" id="UP000176988"/>
    </source>
</evidence>
<evidence type="ECO:0000313" key="8">
    <source>
        <dbReference type="EMBL" id="OGM01233.1"/>
    </source>
</evidence>
<evidence type="ECO:0000256" key="4">
    <source>
        <dbReference type="ARBA" id="ARBA00023306"/>
    </source>
</evidence>
<dbReference type="PIRSF" id="PIRSF003101">
    <property type="entry name" value="FtsA"/>
    <property type="match status" value="1"/>
</dbReference>
<dbReference type="NCBIfam" id="TIGR01174">
    <property type="entry name" value="ftsA"/>
    <property type="match status" value="1"/>
</dbReference>
<evidence type="ECO:0000256" key="5">
    <source>
        <dbReference type="HAMAP-Rule" id="MF_02033"/>
    </source>
</evidence>
<comment type="subunit">
    <text evidence="5">Self-interacts. Interacts with FtsZ.</text>
</comment>
<comment type="caution">
    <text evidence="8">The sequence shown here is derived from an EMBL/GenBank/DDBJ whole genome shotgun (WGS) entry which is preliminary data.</text>
</comment>
<dbReference type="GO" id="GO:0032153">
    <property type="term" value="C:cell division site"/>
    <property type="evidence" value="ECO:0007669"/>
    <property type="project" value="UniProtKB-UniRule"/>
</dbReference>
<evidence type="ECO:0000256" key="2">
    <source>
        <dbReference type="ARBA" id="ARBA00022618"/>
    </source>
</evidence>
<keyword evidence="3 5" id="KW-0472">Membrane</keyword>
<evidence type="ECO:0000256" key="6">
    <source>
        <dbReference type="PIRNR" id="PIRNR003101"/>
    </source>
</evidence>
<keyword evidence="4 5" id="KW-0131">Cell cycle</keyword>
<dbReference type="STRING" id="1802424.A2480_01735"/>
<evidence type="ECO:0000259" key="7">
    <source>
        <dbReference type="SMART" id="SM00842"/>
    </source>
</evidence>
<dbReference type="Pfam" id="PF02491">
    <property type="entry name" value="SHS2_FTSA"/>
    <property type="match status" value="1"/>
</dbReference>
<evidence type="ECO:0000256" key="3">
    <source>
        <dbReference type="ARBA" id="ARBA00023136"/>
    </source>
</evidence>
<dbReference type="Gene3D" id="3.30.1490.110">
    <property type="match status" value="1"/>
</dbReference>
<dbReference type="Pfam" id="PF14450">
    <property type="entry name" value="FtsA"/>
    <property type="match status" value="1"/>
</dbReference>
<evidence type="ECO:0000256" key="1">
    <source>
        <dbReference type="ARBA" id="ARBA00022475"/>
    </source>
</evidence>
<dbReference type="InterPro" id="IPR050696">
    <property type="entry name" value="FtsA/MreB"/>
</dbReference>
<sequence length="416" mass="44151">MADDSLFAGIDIGSTAVRIAVGQKMPNSDRGQVHIIGAAETVSEGINRGIINSIEDAVSSVSACIEKVERVTGLPFGSAWISVSGHHVSMLESKGVVAVSRPDGEIRDEDVERAVDAAQTVATPVNYEIIHVIPKSFAVDGQTDVRDPVGMSGIRLEVSTQIIQGLSSHIKNLTKCVYRTGVNIEKLVLGSLAAAEVVATSRQKELGVAVVNIGGASTNLAVFEHGDLLHIGMIPLGSDHVTADIAIGLRTSIDVAERVKLQHASATPKSFGKGDSIDLKELGIQDSEEVSLRYVSQIVEARCEEILEKIDKELKIINRSGLLPAGVVLTGGGAKLPGLVELAKEKLRLPVSLGYPVGMTSITDRVNDLSFSTAIGLVQWGINDLPPDTRRGGLFARYRPVDMVSKGIKKLFGQTS</sequence>
<accession>A0A1F7WEL3</accession>